<sequence>MALAQAPKMAKPKAKAEKDKWGKPANECLCLANRSFFDSFVPPPVQRKNAVPPIPTPPNAFHFIHFNSQLKGVFVADGRTILGPNFGEFLGPNALGHYLAELKKKCVAMCPFIFLNCESSR</sequence>
<reference evidence="1 2" key="1">
    <citation type="submission" date="2024-10" db="EMBL/GenBank/DDBJ databases">
        <authorList>
            <person name="Kim D."/>
        </authorList>
    </citation>
    <scope>NUCLEOTIDE SEQUENCE [LARGE SCALE GENOMIC DNA]</scope>
    <source>
        <strain evidence="1">BH-2024</strain>
    </source>
</reference>
<accession>A0ABD2K713</accession>
<evidence type="ECO:0000313" key="2">
    <source>
        <dbReference type="Proteomes" id="UP001620626"/>
    </source>
</evidence>
<gene>
    <name evidence="1" type="ORF">niasHT_021359</name>
</gene>
<name>A0ABD2K713_9BILA</name>
<evidence type="ECO:0000313" key="1">
    <source>
        <dbReference type="EMBL" id="KAL3098500.1"/>
    </source>
</evidence>
<dbReference type="EMBL" id="JBICBT010000823">
    <property type="protein sequence ID" value="KAL3098500.1"/>
    <property type="molecule type" value="Genomic_DNA"/>
</dbReference>
<keyword evidence="2" id="KW-1185">Reference proteome</keyword>
<comment type="caution">
    <text evidence="1">The sequence shown here is derived from an EMBL/GenBank/DDBJ whole genome shotgun (WGS) entry which is preliminary data.</text>
</comment>
<protein>
    <submittedName>
        <fullName evidence="1">Uncharacterized protein</fullName>
    </submittedName>
</protein>
<proteinExistence type="predicted"/>
<dbReference type="AlphaFoldDB" id="A0ABD2K713"/>
<dbReference type="Proteomes" id="UP001620626">
    <property type="component" value="Unassembled WGS sequence"/>
</dbReference>
<organism evidence="1 2">
    <name type="scientific">Heterodera trifolii</name>
    <dbReference type="NCBI Taxonomy" id="157864"/>
    <lineage>
        <taxon>Eukaryota</taxon>
        <taxon>Metazoa</taxon>
        <taxon>Ecdysozoa</taxon>
        <taxon>Nematoda</taxon>
        <taxon>Chromadorea</taxon>
        <taxon>Rhabditida</taxon>
        <taxon>Tylenchina</taxon>
        <taxon>Tylenchomorpha</taxon>
        <taxon>Tylenchoidea</taxon>
        <taxon>Heteroderidae</taxon>
        <taxon>Heteroderinae</taxon>
        <taxon>Heterodera</taxon>
    </lineage>
</organism>